<dbReference type="EMBL" id="BAEN01000004">
    <property type="protein sequence ID" value="GAC12786.1"/>
    <property type="molecule type" value="Genomic_DNA"/>
</dbReference>
<accession>K6XMB8</accession>
<dbReference type="InterPro" id="IPR011703">
    <property type="entry name" value="ATPase_AAA-3"/>
</dbReference>
<dbReference type="Proteomes" id="UP000006334">
    <property type="component" value="Unassembled WGS sequence"/>
</dbReference>
<dbReference type="InterPro" id="IPR050764">
    <property type="entry name" value="CbbQ/NirQ/NorQ/GpvN"/>
</dbReference>
<keyword evidence="2" id="KW-0067">ATP-binding</keyword>
<dbReference type="STRING" id="1127673.GLIP_0131"/>
<keyword evidence="1" id="KW-0547">Nucleotide-binding</keyword>
<proteinExistence type="inferred from homology"/>
<keyword evidence="6" id="KW-1185">Reference proteome</keyword>
<dbReference type="SMART" id="SM00382">
    <property type="entry name" value="AAA"/>
    <property type="match status" value="1"/>
</dbReference>
<evidence type="ECO:0000313" key="6">
    <source>
        <dbReference type="Proteomes" id="UP000006334"/>
    </source>
</evidence>
<dbReference type="Gene3D" id="1.10.8.80">
    <property type="entry name" value="Magnesium chelatase subunit I, C-Terminal domain"/>
    <property type="match status" value="1"/>
</dbReference>
<dbReference type="CDD" id="cd00009">
    <property type="entry name" value="AAA"/>
    <property type="match status" value="1"/>
</dbReference>
<dbReference type="GO" id="GO:0016887">
    <property type="term" value="F:ATP hydrolysis activity"/>
    <property type="evidence" value="ECO:0007669"/>
    <property type="project" value="InterPro"/>
</dbReference>
<dbReference type="GO" id="GO:0005524">
    <property type="term" value="F:ATP binding"/>
    <property type="evidence" value="ECO:0007669"/>
    <property type="project" value="UniProtKB-KW"/>
</dbReference>
<sequence length="348" mass="37922">MNDAELETNQTSPELPNSTVTDAQAESLIDSDTLHKASTQISALKNNVQRLLIGQNDVVEQVIIAFLAGGHVLLEGVPGLGKTLLIRALAKSIDLDYKRVQFTPDLMPADVTGHSMLDMASGQFSLRKGPAFTHLLLADEINRAPAKTQAALLEVMQEYQITIDGKSMPLETPFMVLATQNPIDNEGTYPLPEAELDRFMLKVLVSYPEHQDEIKLTKLNTENQTGIVNASIQSVLSKQDVLELKALVSKVLIDDNVVDYAVGLVRATREWDGIVHGAGIRASIALVQAAKVKALCEGQSFVTPDHIKAMLLPVLRHRIILSAEREISGSSAEQVLSEIIQQVAAPRQ</sequence>
<dbReference type="PANTHER" id="PTHR42759">
    <property type="entry name" value="MOXR FAMILY PROTEIN"/>
    <property type="match status" value="1"/>
</dbReference>
<dbReference type="Pfam" id="PF07726">
    <property type="entry name" value="AAA_3"/>
    <property type="match status" value="1"/>
</dbReference>
<name>K6XMB8_9ALTE</name>
<dbReference type="RefSeq" id="WP_008842606.1">
    <property type="nucleotide sequence ID" value="NZ_BAEN01000004.1"/>
</dbReference>
<dbReference type="AlphaFoldDB" id="K6XMB8"/>
<dbReference type="eggNOG" id="COG0714">
    <property type="taxonomic scope" value="Bacteria"/>
</dbReference>
<reference evidence="5 6" key="1">
    <citation type="journal article" date="2017" name="Antonie Van Leeuwenhoek">
        <title>Rhizobium rhizosphaerae sp. nov., a novel species isolated from rice rhizosphere.</title>
        <authorList>
            <person name="Zhao J.J."/>
            <person name="Zhang J."/>
            <person name="Zhang R.J."/>
            <person name="Zhang C.W."/>
            <person name="Yin H.Q."/>
            <person name="Zhang X.X."/>
        </authorList>
    </citation>
    <scope>NUCLEOTIDE SEQUENCE [LARGE SCALE GENOMIC DNA]</scope>
    <source>
        <strain evidence="5 6">E3</strain>
    </source>
</reference>
<comment type="similarity">
    <text evidence="3">Belongs to the MoxR family.</text>
</comment>
<protein>
    <recommendedName>
        <fullName evidence="4">AAA+ ATPase domain-containing protein</fullName>
    </recommendedName>
</protein>
<evidence type="ECO:0000313" key="5">
    <source>
        <dbReference type="EMBL" id="GAC12786.1"/>
    </source>
</evidence>
<evidence type="ECO:0000256" key="2">
    <source>
        <dbReference type="ARBA" id="ARBA00022840"/>
    </source>
</evidence>
<dbReference type="Pfam" id="PF17863">
    <property type="entry name" value="AAA_lid_2"/>
    <property type="match status" value="1"/>
</dbReference>
<comment type="caution">
    <text evidence="5">The sequence shown here is derived from an EMBL/GenBank/DDBJ whole genome shotgun (WGS) entry which is preliminary data.</text>
</comment>
<dbReference type="InterPro" id="IPR003593">
    <property type="entry name" value="AAA+_ATPase"/>
</dbReference>
<dbReference type="PIRSF" id="PIRSF002849">
    <property type="entry name" value="AAA_ATPase_chaperone_MoxR_prd"/>
    <property type="match status" value="1"/>
</dbReference>
<evidence type="ECO:0000256" key="1">
    <source>
        <dbReference type="ARBA" id="ARBA00022741"/>
    </source>
</evidence>
<dbReference type="InterPro" id="IPR027417">
    <property type="entry name" value="P-loop_NTPase"/>
</dbReference>
<organism evidence="5 6">
    <name type="scientific">Aliiglaciecola lipolytica E3</name>
    <dbReference type="NCBI Taxonomy" id="1127673"/>
    <lineage>
        <taxon>Bacteria</taxon>
        <taxon>Pseudomonadati</taxon>
        <taxon>Pseudomonadota</taxon>
        <taxon>Gammaproteobacteria</taxon>
        <taxon>Alteromonadales</taxon>
        <taxon>Alteromonadaceae</taxon>
        <taxon>Aliiglaciecola</taxon>
    </lineage>
</organism>
<gene>
    <name evidence="5" type="ORF">GLIP_0131</name>
</gene>
<evidence type="ECO:0000256" key="3">
    <source>
        <dbReference type="ARBA" id="ARBA00061607"/>
    </source>
</evidence>
<dbReference type="FunFam" id="3.40.50.300:FF:000640">
    <property type="entry name" value="MoxR family ATPase"/>
    <property type="match status" value="1"/>
</dbReference>
<evidence type="ECO:0000259" key="4">
    <source>
        <dbReference type="SMART" id="SM00382"/>
    </source>
</evidence>
<feature type="domain" description="AAA+ ATPase" evidence="4">
    <location>
        <begin position="68"/>
        <end position="209"/>
    </location>
</feature>
<dbReference type="Gene3D" id="3.40.50.300">
    <property type="entry name" value="P-loop containing nucleotide triphosphate hydrolases"/>
    <property type="match status" value="1"/>
</dbReference>
<dbReference type="PANTHER" id="PTHR42759:SF1">
    <property type="entry name" value="MAGNESIUM-CHELATASE SUBUNIT CHLD"/>
    <property type="match status" value="1"/>
</dbReference>
<dbReference type="SUPFAM" id="SSF52540">
    <property type="entry name" value="P-loop containing nucleoside triphosphate hydrolases"/>
    <property type="match status" value="1"/>
</dbReference>
<dbReference type="InterPro" id="IPR041628">
    <property type="entry name" value="ChlI/MoxR_AAA_lid"/>
</dbReference>